<evidence type="ECO:0000313" key="2">
    <source>
        <dbReference type="EMBL" id="KAF2113718.1"/>
    </source>
</evidence>
<feature type="region of interest" description="Disordered" evidence="1">
    <location>
        <begin position="186"/>
        <end position="215"/>
    </location>
</feature>
<evidence type="ECO:0000256" key="1">
    <source>
        <dbReference type="SAM" id="MobiDB-lite"/>
    </source>
</evidence>
<dbReference type="OrthoDB" id="3537171at2759"/>
<feature type="compositionally biased region" description="Polar residues" evidence="1">
    <location>
        <begin position="198"/>
        <end position="207"/>
    </location>
</feature>
<evidence type="ECO:0000313" key="3">
    <source>
        <dbReference type="Proteomes" id="UP000799770"/>
    </source>
</evidence>
<dbReference type="EMBL" id="ML977327">
    <property type="protein sequence ID" value="KAF2113718.1"/>
    <property type="molecule type" value="Genomic_DNA"/>
</dbReference>
<reference evidence="2" key="1">
    <citation type="journal article" date="2020" name="Stud. Mycol.">
        <title>101 Dothideomycetes genomes: a test case for predicting lifestyles and emergence of pathogens.</title>
        <authorList>
            <person name="Haridas S."/>
            <person name="Albert R."/>
            <person name="Binder M."/>
            <person name="Bloem J."/>
            <person name="Labutti K."/>
            <person name="Salamov A."/>
            <person name="Andreopoulos B."/>
            <person name="Baker S."/>
            <person name="Barry K."/>
            <person name="Bills G."/>
            <person name="Bluhm B."/>
            <person name="Cannon C."/>
            <person name="Castanera R."/>
            <person name="Culley D."/>
            <person name="Daum C."/>
            <person name="Ezra D."/>
            <person name="Gonzalez J."/>
            <person name="Henrissat B."/>
            <person name="Kuo A."/>
            <person name="Liang C."/>
            <person name="Lipzen A."/>
            <person name="Lutzoni F."/>
            <person name="Magnuson J."/>
            <person name="Mondo S."/>
            <person name="Nolan M."/>
            <person name="Ohm R."/>
            <person name="Pangilinan J."/>
            <person name="Park H.-J."/>
            <person name="Ramirez L."/>
            <person name="Alfaro M."/>
            <person name="Sun H."/>
            <person name="Tritt A."/>
            <person name="Yoshinaga Y."/>
            <person name="Zwiers L.-H."/>
            <person name="Turgeon B."/>
            <person name="Goodwin S."/>
            <person name="Spatafora J."/>
            <person name="Crous P."/>
            <person name="Grigoriev I."/>
        </authorList>
    </citation>
    <scope>NUCLEOTIDE SEQUENCE</scope>
    <source>
        <strain evidence="2">CBS 627.86</strain>
    </source>
</reference>
<accession>A0A6A5Z5M9</accession>
<name>A0A6A5Z5M9_9PLEO</name>
<dbReference type="Proteomes" id="UP000799770">
    <property type="component" value="Unassembled WGS sequence"/>
</dbReference>
<sequence length="215" mass="25106">MVAEFETAQKGEEALNEDKIVQGTVLWLPPEEELPKKAVKRAHGKGAVRENIYDHPVVIISRPDYSVVHFHLITSFKGRLLHQIYGKANEFHTSCRSWHLPIAPTPPHPDAKSKNSKKRFPTLRLDRNEVLRRDSYVNLRNVYKINWSYLHQYPNRKCPKHNYCFESVSRIQLIDKSRRLTGYKPGSQYRETIRPSKPKTTLETQVESRVVQAEH</sequence>
<organism evidence="2 3">
    <name type="scientific">Lophiotrema nucula</name>
    <dbReference type="NCBI Taxonomy" id="690887"/>
    <lineage>
        <taxon>Eukaryota</taxon>
        <taxon>Fungi</taxon>
        <taxon>Dikarya</taxon>
        <taxon>Ascomycota</taxon>
        <taxon>Pezizomycotina</taxon>
        <taxon>Dothideomycetes</taxon>
        <taxon>Pleosporomycetidae</taxon>
        <taxon>Pleosporales</taxon>
        <taxon>Lophiotremataceae</taxon>
        <taxon>Lophiotrema</taxon>
    </lineage>
</organism>
<keyword evidence="3" id="KW-1185">Reference proteome</keyword>
<proteinExistence type="predicted"/>
<dbReference type="PANTHER" id="PTHR37048:SF2">
    <property type="entry name" value="QUESTIONABLE PROTEIN"/>
    <property type="match status" value="1"/>
</dbReference>
<protein>
    <submittedName>
        <fullName evidence="2">Uncharacterized protein</fullName>
    </submittedName>
</protein>
<dbReference type="PANTHER" id="PTHR37048">
    <property type="entry name" value="QUESTIONABLE PROTEIN"/>
    <property type="match status" value="1"/>
</dbReference>
<dbReference type="AlphaFoldDB" id="A0A6A5Z5M9"/>
<gene>
    <name evidence="2" type="ORF">BDV96DRAFT_633211</name>
</gene>